<dbReference type="OrthoDB" id="3478924at2"/>
<keyword evidence="3" id="KW-1185">Reference proteome</keyword>
<name>A0A4R7C7G6_9HYPH</name>
<feature type="domain" description="Nitrile hydratase beta subunit-like N-terminal" evidence="1">
    <location>
        <begin position="14"/>
        <end position="104"/>
    </location>
</feature>
<gene>
    <name evidence="2" type="ORF">EV668_1623</name>
</gene>
<evidence type="ECO:0000259" key="1">
    <source>
        <dbReference type="Pfam" id="PF21006"/>
    </source>
</evidence>
<dbReference type="InterPro" id="IPR049054">
    <property type="entry name" value="CN_hydtase_beta-like_N"/>
</dbReference>
<organism evidence="2 3">
    <name type="scientific">Enterovirga rhinocerotis</name>
    <dbReference type="NCBI Taxonomy" id="1339210"/>
    <lineage>
        <taxon>Bacteria</taxon>
        <taxon>Pseudomonadati</taxon>
        <taxon>Pseudomonadota</taxon>
        <taxon>Alphaproteobacteria</taxon>
        <taxon>Hyphomicrobiales</taxon>
        <taxon>Methylobacteriaceae</taxon>
        <taxon>Enterovirga</taxon>
    </lineage>
</organism>
<accession>A0A4R7C7G6</accession>
<dbReference type="AlphaFoldDB" id="A0A4R7C7G6"/>
<comment type="caution">
    <text evidence="2">The sequence shown here is derived from an EMBL/GenBank/DDBJ whole genome shotgun (WGS) entry which is preliminary data.</text>
</comment>
<proteinExistence type="predicted"/>
<dbReference type="InterPro" id="IPR008990">
    <property type="entry name" value="Elect_transpt_acc-like_dom_sf"/>
</dbReference>
<dbReference type="Proteomes" id="UP000295122">
    <property type="component" value="Unassembled WGS sequence"/>
</dbReference>
<dbReference type="EMBL" id="SNZR01000011">
    <property type="protein sequence ID" value="TDR94338.1"/>
    <property type="molecule type" value="Genomic_DNA"/>
</dbReference>
<dbReference type="SUPFAM" id="SSF50090">
    <property type="entry name" value="Electron transport accessory proteins"/>
    <property type="match status" value="1"/>
</dbReference>
<sequence>MAEATLEEERPRAHHDLGGVPRFLCEEIDIEPHELTDFDRQVDALRQLLSAKELMTVDELRRGIEEIPEEDYLRLSYYQKWIRSITATLIRRGVLTAEDVAARIDGASR</sequence>
<dbReference type="Pfam" id="PF21006">
    <property type="entry name" value="NHase_beta_N"/>
    <property type="match status" value="1"/>
</dbReference>
<evidence type="ECO:0000313" key="2">
    <source>
        <dbReference type="EMBL" id="TDR94338.1"/>
    </source>
</evidence>
<dbReference type="Gene3D" id="1.10.472.20">
    <property type="entry name" value="Nitrile hydratase, beta subunit"/>
    <property type="match status" value="1"/>
</dbReference>
<dbReference type="InterPro" id="IPR042262">
    <property type="entry name" value="CN_hydtase_beta_C"/>
</dbReference>
<evidence type="ECO:0000313" key="3">
    <source>
        <dbReference type="Proteomes" id="UP000295122"/>
    </source>
</evidence>
<dbReference type="RefSeq" id="WP_133769243.1">
    <property type="nucleotide sequence ID" value="NZ_SNZR01000011.1"/>
</dbReference>
<protein>
    <submittedName>
        <fullName evidence="2">Nitrile hydratase beta subunit</fullName>
    </submittedName>
</protein>
<reference evidence="2 3" key="1">
    <citation type="submission" date="2019-03" db="EMBL/GenBank/DDBJ databases">
        <title>Genomic Encyclopedia of Type Strains, Phase IV (KMG-IV): sequencing the most valuable type-strain genomes for metagenomic binning, comparative biology and taxonomic classification.</title>
        <authorList>
            <person name="Goeker M."/>
        </authorList>
    </citation>
    <scope>NUCLEOTIDE SEQUENCE [LARGE SCALE GENOMIC DNA]</scope>
    <source>
        <strain evidence="2 3">DSM 25903</strain>
    </source>
</reference>